<accession>A0A9Q0XTP9</accession>
<comment type="caution">
    <text evidence="1">The sequence shown here is derived from an EMBL/GenBank/DDBJ whole genome shotgun (WGS) entry which is preliminary data.</text>
</comment>
<dbReference type="OrthoDB" id="6118651at2759"/>
<name>A0A9Q0XTP9_9SAUR</name>
<evidence type="ECO:0000313" key="2">
    <source>
        <dbReference type="Proteomes" id="UP001142489"/>
    </source>
</evidence>
<dbReference type="PANTHER" id="PTHR28336">
    <property type="entry name" value="BA1-643"/>
    <property type="match status" value="1"/>
</dbReference>
<dbReference type="EMBL" id="JAPFRF010000006">
    <property type="protein sequence ID" value="KAJ7329153.1"/>
    <property type="molecule type" value="Genomic_DNA"/>
</dbReference>
<reference evidence="1" key="1">
    <citation type="journal article" date="2023" name="DNA Res.">
        <title>Chromosome-level genome assembly of Phrynocephalus forsythii using third-generation DNA sequencing and Hi-C analysis.</title>
        <authorList>
            <person name="Qi Y."/>
            <person name="Zhao W."/>
            <person name="Zhao Y."/>
            <person name="Niu C."/>
            <person name="Cao S."/>
            <person name="Zhang Y."/>
        </authorList>
    </citation>
    <scope>NUCLEOTIDE SEQUENCE</scope>
    <source>
        <tissue evidence="1">Muscle</tissue>
    </source>
</reference>
<proteinExistence type="predicted"/>
<dbReference type="PANTHER" id="PTHR28336:SF4">
    <property type="entry name" value="DEATH DOMAIN-CONTAINING PROTEIN 1"/>
    <property type="match status" value="1"/>
</dbReference>
<dbReference type="AlphaFoldDB" id="A0A9Q0XTP9"/>
<protein>
    <submittedName>
        <fullName evidence="1">Uncharacterized protein</fullName>
    </submittedName>
</protein>
<keyword evidence="2" id="KW-1185">Reference proteome</keyword>
<gene>
    <name evidence="1" type="ORF">JRQ81_015327</name>
</gene>
<organism evidence="1 2">
    <name type="scientific">Phrynocephalus forsythii</name>
    <dbReference type="NCBI Taxonomy" id="171643"/>
    <lineage>
        <taxon>Eukaryota</taxon>
        <taxon>Metazoa</taxon>
        <taxon>Chordata</taxon>
        <taxon>Craniata</taxon>
        <taxon>Vertebrata</taxon>
        <taxon>Euteleostomi</taxon>
        <taxon>Lepidosauria</taxon>
        <taxon>Squamata</taxon>
        <taxon>Bifurcata</taxon>
        <taxon>Unidentata</taxon>
        <taxon>Episquamata</taxon>
        <taxon>Toxicofera</taxon>
        <taxon>Iguania</taxon>
        <taxon>Acrodonta</taxon>
        <taxon>Agamidae</taxon>
        <taxon>Agaminae</taxon>
        <taxon>Phrynocephalus</taxon>
    </lineage>
</organism>
<evidence type="ECO:0000313" key="1">
    <source>
        <dbReference type="EMBL" id="KAJ7329153.1"/>
    </source>
</evidence>
<sequence>MFFFAFPEGESLEDWVLRLSKHILDSAGYLGESQKGLLEMSCKKVDRVEKAPSVLEKSDASEEEAKGTMLLHVPVSSQPVYKPLPLNEEENRLQLMEDKVVEVEMIIPLHEETSRKEQKFPVLVENRNQSTLDKLGRGPNKDSGKSASSVKLEYIGLEAIPGNSGNDVFVSRELEECKVNSLQRFLQQTEIKEIQEHAENNNHCLREKTEKKCNNMSQEKSSEITQCDQECSTVSEDIPVIESAALSSSSPKEEDHENDWIYKEFLSEVNGESEPEVACGITAPCSVLQNLKITVVNDLSSLVVDDSEELVSNVVSAEWSQNGQPITSPIIVAIPYTSRYRGMYRDVMVKVTNGNFQSCYLTPMSLEGHQGHFKVS</sequence>
<dbReference type="Proteomes" id="UP001142489">
    <property type="component" value="Unassembled WGS sequence"/>
</dbReference>